<protein>
    <submittedName>
        <fullName evidence="1">Uncharacterized protein</fullName>
    </submittedName>
</protein>
<evidence type="ECO:0000313" key="1">
    <source>
        <dbReference type="EMBL" id="QDZ17756.1"/>
    </source>
</evidence>
<reference evidence="1 2" key="1">
    <citation type="submission" date="2018-07" db="EMBL/GenBank/DDBJ databases">
        <title>The complete nuclear genome of the prasinophyte Chloropicon primus (CCMP1205).</title>
        <authorList>
            <person name="Pombert J.-F."/>
            <person name="Otis C."/>
            <person name="Turmel M."/>
            <person name="Lemieux C."/>
        </authorList>
    </citation>
    <scope>NUCLEOTIDE SEQUENCE [LARGE SCALE GENOMIC DNA]</scope>
    <source>
        <strain evidence="1 2">CCMP1205</strain>
    </source>
</reference>
<dbReference type="SUPFAM" id="SSF53756">
    <property type="entry name" value="UDP-Glycosyltransferase/glycogen phosphorylase"/>
    <property type="match status" value="1"/>
</dbReference>
<dbReference type="Proteomes" id="UP000316726">
    <property type="component" value="Chromosome 1"/>
</dbReference>
<proteinExistence type="predicted"/>
<organism evidence="1 2">
    <name type="scientific">Chloropicon primus</name>
    <dbReference type="NCBI Taxonomy" id="1764295"/>
    <lineage>
        <taxon>Eukaryota</taxon>
        <taxon>Viridiplantae</taxon>
        <taxon>Chlorophyta</taxon>
        <taxon>Chloropicophyceae</taxon>
        <taxon>Chloropicales</taxon>
        <taxon>Chloropicaceae</taxon>
        <taxon>Chloropicon</taxon>
    </lineage>
</organism>
<accession>A0A5B8MBG5</accession>
<evidence type="ECO:0000313" key="2">
    <source>
        <dbReference type="Proteomes" id="UP000316726"/>
    </source>
</evidence>
<gene>
    <name evidence="1" type="ORF">A3770_01p02740</name>
</gene>
<sequence>MTARQNILFVISEAMIRDNATSSLALWPTMYVGLAKSLEERGHQCHFVVSSFDRAGALVQRQLEAASLSVTAVRRNSRDGVGDLASALAREALARASHGDGGDDGDLETGLWVDPTAGKRSVTVSTYFEQHFVSEAIRLLMVCADFRPTTIVAGENSLHLAAPAGLKYDAPLLLVETSGPLLSMSSKYKRETPQLSKCHQAVYIHGALREKKQVELANLLVKCLALGKPFTGNEWKKMKHYLKKMYLTSELNFCPETELSSLRDLKDQSEFCFDFLFGASFCRKRVFNTCASAASVLAEGEAVEAAIVPSELESPDSSHELSRSSSSLPLEQFLAFGAPVIGIWIDVQAIASQLGAKTPRQLKQCIKEVSQLVLGALADLQFKALVLHYSQESDRNSFETGLELLDDDSLLSHSDVLDFAEEHVKEVTVGSPREAIKVLSRCKAIVHNGNLSNITAVSHLGIPSVIIPTPYFAKGLEVDYKTAQLALQEHHLAKTLEALGTATVTCAFASLSRLVLATHLRRAAQDEGMNLKALDLARKLGAKDSLADAVSLIEDTIREFCVISDQAKTAEEGVESVSSSYLYLSCDDLQRQGVTTGSINCSKHVYNIPYFLRLEWTVREGEDKFRFKSLKGHGQLA</sequence>
<keyword evidence="2" id="KW-1185">Reference proteome</keyword>
<dbReference type="Gene3D" id="3.40.50.2000">
    <property type="entry name" value="Glycogen Phosphorylase B"/>
    <property type="match status" value="1"/>
</dbReference>
<dbReference type="EMBL" id="CP031034">
    <property type="protein sequence ID" value="QDZ17756.1"/>
    <property type="molecule type" value="Genomic_DNA"/>
</dbReference>
<dbReference type="AlphaFoldDB" id="A0A5B8MBG5"/>
<name>A0A5B8MBG5_9CHLO</name>